<evidence type="ECO:0000313" key="15">
    <source>
        <dbReference type="EMBL" id="QEW27512.1"/>
    </source>
</evidence>
<dbReference type="GO" id="GO:0016020">
    <property type="term" value="C:membrane"/>
    <property type="evidence" value="ECO:0007669"/>
    <property type="project" value="UniProtKB-SubCell"/>
</dbReference>
<feature type="transmembrane region" description="Helical" evidence="13">
    <location>
        <begin position="88"/>
        <end position="105"/>
    </location>
</feature>
<evidence type="ECO:0000256" key="4">
    <source>
        <dbReference type="ARBA" id="ARBA00022553"/>
    </source>
</evidence>
<organism evidence="15 16">
    <name type="scientific">Roseovarius indicus</name>
    <dbReference type="NCBI Taxonomy" id="540747"/>
    <lineage>
        <taxon>Bacteria</taxon>
        <taxon>Pseudomonadati</taxon>
        <taxon>Pseudomonadota</taxon>
        <taxon>Alphaproteobacteria</taxon>
        <taxon>Rhodobacterales</taxon>
        <taxon>Roseobacteraceae</taxon>
        <taxon>Roseovarius</taxon>
    </lineage>
</organism>
<comment type="catalytic activity">
    <reaction evidence="1">
        <text>ATP + protein L-histidine = ADP + protein N-phospho-L-histidine.</text>
        <dbReference type="EC" id="2.7.13.3"/>
    </reaction>
</comment>
<feature type="transmembrane region" description="Helical" evidence="13">
    <location>
        <begin position="59"/>
        <end position="81"/>
    </location>
</feature>
<dbReference type="KEGG" id="rid:RIdsm_03328"/>
<keyword evidence="12 13" id="KW-0472">Membrane</keyword>
<dbReference type="PROSITE" id="PS50109">
    <property type="entry name" value="HIS_KIN"/>
    <property type="match status" value="1"/>
</dbReference>
<dbReference type="Gene3D" id="3.30.450.20">
    <property type="entry name" value="PAS domain"/>
    <property type="match status" value="1"/>
</dbReference>
<comment type="subcellular location">
    <subcellularLocation>
        <location evidence="2">Membrane</location>
        <topology evidence="2">Multi-pass membrane protein</topology>
    </subcellularLocation>
</comment>
<proteinExistence type="predicted"/>
<dbReference type="InterPro" id="IPR011495">
    <property type="entry name" value="Sig_transdc_His_kin_sub2_dim/P"/>
</dbReference>
<keyword evidence="5 15" id="KW-0808">Transferase</keyword>
<dbReference type="InterPro" id="IPR025201">
    <property type="entry name" value="KdpD_TM"/>
</dbReference>
<evidence type="ECO:0000256" key="2">
    <source>
        <dbReference type="ARBA" id="ARBA00004141"/>
    </source>
</evidence>
<dbReference type="InterPro" id="IPR038318">
    <property type="entry name" value="KdpD_sf"/>
</dbReference>
<evidence type="ECO:0000256" key="11">
    <source>
        <dbReference type="ARBA" id="ARBA00023012"/>
    </source>
</evidence>
<keyword evidence="10 13" id="KW-1133">Transmembrane helix</keyword>
<dbReference type="GO" id="GO:0000160">
    <property type="term" value="P:phosphorelay signal transduction system"/>
    <property type="evidence" value="ECO:0007669"/>
    <property type="project" value="UniProtKB-KW"/>
</dbReference>
<keyword evidence="4" id="KW-0597">Phosphoprotein</keyword>
<evidence type="ECO:0000256" key="10">
    <source>
        <dbReference type="ARBA" id="ARBA00022989"/>
    </source>
</evidence>
<dbReference type="SUPFAM" id="SSF55874">
    <property type="entry name" value="ATPase domain of HSP90 chaperone/DNA topoisomerase II/histidine kinase"/>
    <property type="match status" value="1"/>
</dbReference>
<evidence type="ECO:0000256" key="13">
    <source>
        <dbReference type="SAM" id="Phobius"/>
    </source>
</evidence>
<evidence type="ECO:0000313" key="16">
    <source>
        <dbReference type="Proteomes" id="UP000325785"/>
    </source>
</evidence>
<keyword evidence="9" id="KW-0067">ATP-binding</keyword>
<feature type="transmembrane region" description="Helical" evidence="13">
    <location>
        <begin position="33"/>
        <end position="53"/>
    </location>
</feature>
<accession>A0A5P3ADU5</accession>
<evidence type="ECO:0000256" key="12">
    <source>
        <dbReference type="ARBA" id="ARBA00023136"/>
    </source>
</evidence>
<dbReference type="Pfam" id="PF13581">
    <property type="entry name" value="HATPase_c_2"/>
    <property type="match status" value="1"/>
</dbReference>
<dbReference type="SMART" id="SM00911">
    <property type="entry name" value="HWE_HK"/>
    <property type="match status" value="1"/>
</dbReference>
<dbReference type="PANTHER" id="PTHR41523">
    <property type="entry name" value="TWO-COMPONENT SYSTEM SENSOR PROTEIN"/>
    <property type="match status" value="1"/>
</dbReference>
<reference evidence="15 16" key="1">
    <citation type="submission" date="2018-08" db="EMBL/GenBank/DDBJ databases">
        <title>Genetic Globetrotter - A new plasmid hitch-hiking vast phylogenetic and geographic distances.</title>
        <authorList>
            <person name="Vollmers J."/>
            <person name="Petersen J."/>
        </authorList>
    </citation>
    <scope>NUCLEOTIDE SEQUENCE [LARGE SCALE GENOMIC DNA]</scope>
    <source>
        <strain evidence="15 16">DSM 26383</strain>
    </source>
</reference>
<evidence type="ECO:0000256" key="9">
    <source>
        <dbReference type="ARBA" id="ARBA00022840"/>
    </source>
</evidence>
<keyword evidence="7" id="KW-0547">Nucleotide-binding</keyword>
<gene>
    <name evidence="15" type="primary">pdtaS_1</name>
    <name evidence="15" type="ORF">RIdsm_03328</name>
</gene>
<dbReference type="GO" id="GO:0004673">
    <property type="term" value="F:protein histidine kinase activity"/>
    <property type="evidence" value="ECO:0007669"/>
    <property type="project" value="UniProtKB-EC"/>
</dbReference>
<dbReference type="InterPro" id="IPR011102">
    <property type="entry name" value="Sig_transdc_His_kinase_HWE"/>
</dbReference>
<dbReference type="EMBL" id="CP031598">
    <property type="protein sequence ID" value="QEW27512.1"/>
    <property type="molecule type" value="Genomic_DNA"/>
</dbReference>
<evidence type="ECO:0000256" key="3">
    <source>
        <dbReference type="ARBA" id="ARBA00012438"/>
    </source>
</evidence>
<dbReference type="Pfam" id="PF07568">
    <property type="entry name" value="HisKA_2"/>
    <property type="match status" value="1"/>
</dbReference>
<name>A0A5P3ADU5_9RHOB</name>
<dbReference type="PANTHER" id="PTHR41523:SF8">
    <property type="entry name" value="ETHYLENE RESPONSE SENSOR PROTEIN"/>
    <property type="match status" value="1"/>
</dbReference>
<dbReference type="Pfam" id="PF13493">
    <property type="entry name" value="DUF4118"/>
    <property type="match status" value="1"/>
</dbReference>
<dbReference type="Gene3D" id="3.30.565.10">
    <property type="entry name" value="Histidine kinase-like ATPase, C-terminal domain"/>
    <property type="match status" value="1"/>
</dbReference>
<dbReference type="GO" id="GO:0005524">
    <property type="term" value="F:ATP binding"/>
    <property type="evidence" value="ECO:0007669"/>
    <property type="project" value="UniProtKB-KW"/>
</dbReference>
<dbReference type="InterPro" id="IPR003594">
    <property type="entry name" value="HATPase_dom"/>
</dbReference>
<keyword evidence="11" id="KW-0902">Two-component regulatory system</keyword>
<protein>
    <recommendedName>
        <fullName evidence="3">histidine kinase</fullName>
        <ecNumber evidence="3">2.7.13.3</ecNumber>
    </recommendedName>
</protein>
<dbReference type="Gene3D" id="1.20.120.620">
    <property type="entry name" value="Backbone structure of the membrane domain of e. Coli histidine kinase receptor kdpd"/>
    <property type="match status" value="1"/>
</dbReference>
<evidence type="ECO:0000256" key="6">
    <source>
        <dbReference type="ARBA" id="ARBA00022692"/>
    </source>
</evidence>
<evidence type="ECO:0000259" key="14">
    <source>
        <dbReference type="PROSITE" id="PS50109"/>
    </source>
</evidence>
<keyword evidence="6 13" id="KW-0812">Transmembrane</keyword>
<dbReference type="Proteomes" id="UP000325785">
    <property type="component" value="Chromosome"/>
</dbReference>
<evidence type="ECO:0000256" key="8">
    <source>
        <dbReference type="ARBA" id="ARBA00022777"/>
    </source>
</evidence>
<feature type="domain" description="Histidine kinase" evidence="14">
    <location>
        <begin position="161"/>
        <end position="352"/>
    </location>
</feature>
<dbReference type="InterPro" id="IPR036890">
    <property type="entry name" value="HATPase_C_sf"/>
</dbReference>
<sequence>MSDDPPPAKTLVQEVPVEFDLSDQISSRMSSKLSAFFGQLVVACLCAVGAVVLRELTDLILPAGAGPFALTFPFVLFATLFARWTAGVITMLLSALFAWYFVLPVNNSFTFEIASDAPRVLVNVLSGFLIVALAEYYRRVVRQAISTRDALAEERKLLLQEIDHRVKNKFAMVSGLVRIEARGAKSHDARQALERLQGRVESISKVHEALFRDEDGDSRVDMQVYLSSLCNSLRDGVVTQDGVQVVTDLRPVNLSRDKAIAVGLVVNELFTNAVKHAFEGREKGEIRVLLETEPAGLVVTVADDGVGMPKGDTRKGSLGQGLLQSFAESAEGELEYPEVAQGTCVRLRLPYR</sequence>
<dbReference type="SMART" id="SM00387">
    <property type="entry name" value="HATPase_c"/>
    <property type="match status" value="1"/>
</dbReference>
<evidence type="ECO:0000256" key="5">
    <source>
        <dbReference type="ARBA" id="ARBA00022679"/>
    </source>
</evidence>
<dbReference type="EC" id="2.7.13.3" evidence="3"/>
<dbReference type="AlphaFoldDB" id="A0A5P3ADU5"/>
<evidence type="ECO:0000256" key="7">
    <source>
        <dbReference type="ARBA" id="ARBA00022741"/>
    </source>
</evidence>
<feature type="transmembrane region" description="Helical" evidence="13">
    <location>
        <begin position="117"/>
        <end position="137"/>
    </location>
</feature>
<dbReference type="InterPro" id="IPR005467">
    <property type="entry name" value="His_kinase_dom"/>
</dbReference>
<evidence type="ECO:0000256" key="1">
    <source>
        <dbReference type="ARBA" id="ARBA00000085"/>
    </source>
</evidence>
<keyword evidence="8 15" id="KW-0418">Kinase</keyword>